<dbReference type="Gene3D" id="1.50.10.10">
    <property type="match status" value="1"/>
</dbReference>
<proteinExistence type="predicted"/>
<dbReference type="Pfam" id="PF05147">
    <property type="entry name" value="LANC_like"/>
    <property type="match status" value="1"/>
</dbReference>
<dbReference type="SUPFAM" id="SSF158745">
    <property type="entry name" value="LanC-like"/>
    <property type="match status" value="1"/>
</dbReference>
<evidence type="ECO:0000313" key="4">
    <source>
        <dbReference type="EMBL" id="PDO10673.1"/>
    </source>
</evidence>
<dbReference type="AlphaFoldDB" id="A0A2A6E103"/>
<comment type="caution">
    <text evidence="4">The sequence shown here is derived from an EMBL/GenBank/DDBJ whole genome shotgun (WGS) entry which is preliminary data.</text>
</comment>
<evidence type="ECO:0000259" key="3">
    <source>
        <dbReference type="Pfam" id="PF13575"/>
    </source>
</evidence>
<dbReference type="SMART" id="SM01260">
    <property type="entry name" value="LANC_like"/>
    <property type="match status" value="1"/>
</dbReference>
<reference evidence="4 5" key="1">
    <citation type="submission" date="2016-12" db="EMBL/GenBank/DDBJ databases">
        <title>Candidatus Reconcilibacillus cellulovorans genome.</title>
        <authorList>
            <person name="Kolinko S."/>
            <person name="Wu Y.-W."/>
            <person name="Tachea F."/>
            <person name="Denzel E."/>
            <person name="Hiras J."/>
            <person name="Baecker N."/>
            <person name="Chan L.J."/>
            <person name="Eichorst S.A."/>
            <person name="Frey D."/>
            <person name="Adams P.D."/>
            <person name="Pray T."/>
            <person name="Tanjore D."/>
            <person name="Petzold C.J."/>
            <person name="Gladden J.M."/>
            <person name="Simmons B.A."/>
            <person name="Singer S.W."/>
        </authorList>
    </citation>
    <scope>NUCLEOTIDE SEQUENCE [LARGE SCALE GENOMIC DNA]</scope>
    <source>
        <strain evidence="4">JTherm</strain>
    </source>
</reference>
<feature type="binding site" evidence="1">
    <location>
        <position position="902"/>
    </location>
    <ligand>
        <name>Zn(2+)</name>
        <dbReference type="ChEBI" id="CHEBI:29105"/>
    </ligand>
</feature>
<evidence type="ECO:0000256" key="2">
    <source>
        <dbReference type="SAM" id="MobiDB-lite"/>
    </source>
</evidence>
<dbReference type="InterPro" id="IPR025410">
    <property type="entry name" value="Lant_dehyd"/>
</dbReference>
<dbReference type="GO" id="GO:0005975">
    <property type="term" value="P:carbohydrate metabolic process"/>
    <property type="evidence" value="ECO:0007669"/>
    <property type="project" value="InterPro"/>
</dbReference>
<dbReference type="InterPro" id="IPR012341">
    <property type="entry name" value="6hp_glycosidase-like_sf"/>
</dbReference>
<organism evidence="4 5">
    <name type="scientific">Candidatus Reconcilbacillus cellulovorans</name>
    <dbReference type="NCBI Taxonomy" id="1906605"/>
    <lineage>
        <taxon>Bacteria</taxon>
        <taxon>Bacillati</taxon>
        <taxon>Bacillota</taxon>
        <taxon>Bacilli</taxon>
        <taxon>Bacillales</taxon>
        <taxon>Paenibacillaceae</taxon>
        <taxon>Candidatus Reconcilbacillus</taxon>
    </lineage>
</organism>
<dbReference type="InterPro" id="IPR007822">
    <property type="entry name" value="LANC-like"/>
</dbReference>
<feature type="region of interest" description="Disordered" evidence="2">
    <location>
        <begin position="539"/>
        <end position="565"/>
    </location>
</feature>
<keyword evidence="1" id="KW-0479">Metal-binding</keyword>
<dbReference type="PIRSF" id="PIRSF037228">
    <property type="entry name" value="Lant_mod_RumM"/>
    <property type="match status" value="1"/>
</dbReference>
<sequence>MRIHTSDVLQETGVFDRFYEHDLEQFSLRLEEMLRVIHLPAGLRLDLPSVVIRARSDMKAELTRLAVRTLIAELHRLKSEGKLPGEDGRARYEAFNASLCSPETRRELFVRYPLLSELLDRAVALRLAVLAEACSRLANDFEAIRRELGFDGCLLEHVRADAGDRHRGGRSVLLFEFGDGRKLVYKPRPMSADMSFRRLVEWLHDKRRLRHELRLPETLDRGTHGWQSFVEYRECSSEAELEAFYYRIGSLLALFYVIRSSDIHYENLIACGEHPVVVDLETLLTNRPPGAADGTLLHAFGREWAESVLGCMLLPTNAPFGVFDIDVSGLAGKGGERSERMVVYRLTGAGTDEIRLTPEFFITQEQHNRPALNGRKAEPSTYVGAIVRGFTDTYETVFDHRDELAEQIRRGDLFVGEFRQVLRPTHVYARFLEASLHPKYLGNREARRSLFAMLMPEKTAPPSLRRKAELEIQDLLDGDIPYFSVEFRSHDLIGANGGVIDRFFEATLCDLVLDRLKKLSREDLRRQLRLIAASLKTSETGASVHRPPETAAALEPTATPPSGGWSGERLRQSCLDAAVSIGDWLEHHAVWNEDRTRCTWLTAVVSGDHKMSLGPLNDSLYEGGGAALFLARLAEVTGSARFRRLARAAWMGIEELWRPAAGIAFGEPAGSGEPQRPGAAVPDNPSAFHGIGSTAYLARSLAEIWNDDELYRLYESQLQRLAEYPLSDDAPADFLGGSAGVVVACLRFYDADKLAPARQAAERFGNHLRARAKAILENGGSAFLTGLSHGCSGLSWALVALGRTMGDGEAVRLGFRLIEAENRQFAPAKNNWRDLRPGVPPTADPVYWCHGAPGIGLARAHLLAEPDGLSRAELGLLRKDVHTAVAKTLAAGFPSVAELGLCHGAFGNLNVLLEISEKINDESLLRSIEQQTEICLSKLPLADGVDGWNTLSHSLGLMLGLTGVGYALLRLAVPRAVPSVLSLELPERKGGAS</sequence>
<gene>
    <name evidence="4" type="ORF">BLM47_06160</name>
</gene>
<feature type="binding site" evidence="1">
    <location>
        <position position="849"/>
    </location>
    <ligand>
        <name>Zn(2+)</name>
        <dbReference type="ChEBI" id="CHEBI:29105"/>
    </ligand>
</feature>
<accession>A0A2A6E103</accession>
<evidence type="ECO:0000313" key="5">
    <source>
        <dbReference type="Proteomes" id="UP000243688"/>
    </source>
</evidence>
<feature type="domain" description="Lantibiotic biosynthesis protein dehydration" evidence="3">
    <location>
        <begin position="112"/>
        <end position="485"/>
    </location>
</feature>
<dbReference type="GO" id="GO:0031179">
    <property type="term" value="P:peptide modification"/>
    <property type="evidence" value="ECO:0007669"/>
    <property type="project" value="InterPro"/>
</dbReference>
<dbReference type="Proteomes" id="UP000243688">
    <property type="component" value="Unassembled WGS sequence"/>
</dbReference>
<dbReference type="InterPro" id="IPR017146">
    <property type="entry name" value="Lanti_2_LanM"/>
</dbReference>
<dbReference type="CDD" id="cd04792">
    <property type="entry name" value="LanM-like"/>
    <property type="match status" value="1"/>
</dbReference>
<dbReference type="NCBIfam" id="TIGR03897">
    <property type="entry name" value="lanti_2_LanM"/>
    <property type="match status" value="1"/>
</dbReference>
<keyword evidence="1" id="KW-0862">Zinc</keyword>
<dbReference type="GO" id="GO:0046872">
    <property type="term" value="F:metal ion binding"/>
    <property type="evidence" value="ECO:0007669"/>
    <property type="project" value="UniProtKB-KW"/>
</dbReference>
<name>A0A2A6E103_9BACL</name>
<protein>
    <recommendedName>
        <fullName evidence="3">Lantibiotic biosynthesis protein dehydration domain-containing protein</fullName>
    </recommendedName>
</protein>
<feature type="compositionally biased region" description="Low complexity" evidence="2">
    <location>
        <begin position="549"/>
        <end position="561"/>
    </location>
</feature>
<evidence type="ECO:0000256" key="1">
    <source>
        <dbReference type="PIRSR" id="PIRSR607822-1"/>
    </source>
</evidence>
<dbReference type="EMBL" id="MOXJ01000011">
    <property type="protein sequence ID" value="PDO10673.1"/>
    <property type="molecule type" value="Genomic_DNA"/>
</dbReference>
<feature type="binding site" evidence="1">
    <location>
        <position position="903"/>
    </location>
    <ligand>
        <name>Zn(2+)</name>
        <dbReference type="ChEBI" id="CHEBI:29105"/>
    </ligand>
</feature>
<dbReference type="PRINTS" id="PR01950">
    <property type="entry name" value="LANCSUPER"/>
</dbReference>
<dbReference type="Pfam" id="PF13575">
    <property type="entry name" value="DUF4135"/>
    <property type="match status" value="1"/>
</dbReference>